<dbReference type="Proteomes" id="UP000649753">
    <property type="component" value="Unassembled WGS sequence"/>
</dbReference>
<dbReference type="EMBL" id="JADBEB010000001">
    <property type="protein sequence ID" value="MBE1484393.1"/>
    <property type="molecule type" value="Genomic_DNA"/>
</dbReference>
<dbReference type="RefSeq" id="WP_192764766.1">
    <property type="nucleotide sequence ID" value="NZ_JADBEB010000001.1"/>
</dbReference>
<organism evidence="2 3">
    <name type="scientific">Plantactinospora soyae</name>
    <dbReference type="NCBI Taxonomy" id="1544732"/>
    <lineage>
        <taxon>Bacteria</taxon>
        <taxon>Bacillati</taxon>
        <taxon>Actinomycetota</taxon>
        <taxon>Actinomycetes</taxon>
        <taxon>Micromonosporales</taxon>
        <taxon>Micromonosporaceae</taxon>
        <taxon>Plantactinospora</taxon>
    </lineage>
</organism>
<dbReference type="AlphaFoldDB" id="A0A927QWF6"/>
<keyword evidence="3" id="KW-1185">Reference proteome</keyword>
<evidence type="ECO:0000313" key="2">
    <source>
        <dbReference type="EMBL" id="MBE1484393.1"/>
    </source>
</evidence>
<sequence length="73" mass="7491">MTPVTRNDLIAVLLLVGQHRIGPVTGPGTRWPLSPTATGCADAAGVRDADPDRDAGPDPLYGSAPFIHLGGFA</sequence>
<reference evidence="2" key="1">
    <citation type="submission" date="2020-10" db="EMBL/GenBank/DDBJ databases">
        <title>Sequencing the genomes of 1000 actinobacteria strains.</title>
        <authorList>
            <person name="Klenk H.-P."/>
        </authorList>
    </citation>
    <scope>NUCLEOTIDE SEQUENCE</scope>
    <source>
        <strain evidence="2">DSM 46832</strain>
    </source>
</reference>
<gene>
    <name evidence="2" type="ORF">H4W31_000031</name>
</gene>
<protein>
    <submittedName>
        <fullName evidence="2">Uncharacterized protein</fullName>
    </submittedName>
</protein>
<accession>A0A927QWF6</accession>
<name>A0A927QWF6_9ACTN</name>
<comment type="caution">
    <text evidence="2">The sequence shown here is derived from an EMBL/GenBank/DDBJ whole genome shotgun (WGS) entry which is preliminary data.</text>
</comment>
<proteinExistence type="predicted"/>
<evidence type="ECO:0000256" key="1">
    <source>
        <dbReference type="SAM" id="MobiDB-lite"/>
    </source>
</evidence>
<feature type="region of interest" description="Disordered" evidence="1">
    <location>
        <begin position="25"/>
        <end position="59"/>
    </location>
</feature>
<evidence type="ECO:0000313" key="3">
    <source>
        <dbReference type="Proteomes" id="UP000649753"/>
    </source>
</evidence>
<feature type="compositionally biased region" description="Basic and acidic residues" evidence="1">
    <location>
        <begin position="45"/>
        <end position="56"/>
    </location>
</feature>